<reference evidence="12 13" key="1">
    <citation type="submission" date="2022-12" db="EMBL/GenBank/DDBJ databases">
        <title>Genomic features and morphological characterization of a novel Knufia sp. strain isolated from spacecraft assembly facility.</title>
        <authorList>
            <person name="Teixeira M."/>
            <person name="Chander A.M."/>
            <person name="Stajich J.E."/>
            <person name="Venkateswaran K."/>
        </authorList>
    </citation>
    <scope>NUCLEOTIDE SEQUENCE [LARGE SCALE GENOMIC DNA]</scope>
    <source>
        <strain evidence="12 13">FJI-L2-BK-P2</strain>
    </source>
</reference>
<evidence type="ECO:0000313" key="13">
    <source>
        <dbReference type="Proteomes" id="UP001316803"/>
    </source>
</evidence>
<gene>
    <name evidence="12" type="ORF">OHC33_002139</name>
</gene>
<dbReference type="InterPro" id="IPR021109">
    <property type="entry name" value="Peptidase_aspartic_dom_sf"/>
</dbReference>
<comment type="caution">
    <text evidence="12">The sequence shown here is derived from an EMBL/GenBank/DDBJ whole genome shotgun (WGS) entry which is preliminary data.</text>
</comment>
<dbReference type="Proteomes" id="UP001316803">
    <property type="component" value="Unassembled WGS sequence"/>
</dbReference>
<dbReference type="AlphaFoldDB" id="A0AAN8F4T6"/>
<protein>
    <recommendedName>
        <fullName evidence="11">Peptidase A1 domain-containing protein</fullName>
    </recommendedName>
</protein>
<sequence length="520" mass="52988">MTLHMLPLLAAAAPLAAASAGYIHLDVSKQAASNPSLARRQQDFQASLTQANGLEYLVNITVGTPPQNLAVTLDTGSSDLWIPSISSKPCREGQCDGGEFVPSQSSSYNIIDEGGFNITYAGPGDSDSGNWVEESVSVGGSKTINNTIIGVALQGADQHGVMGIGYDTNEAQPNPSPDGSYPSMLDHMVSQGLINRRAYSLYLNDLNETTGSVCFGCVDSTKYTGDLIALPLQQSARYPGEPANPTPSVFYVTLTGVSFIDSTGAETTLSSEGYAQSVVLDSGTSEVLLNNYILTGLANGLGAVYVGEENYVVPCSYSNTNASIRYTFGGEDGPSVVVPLSEVIYGQLVPPRDFAGHSSGGCNMGVSGPIEGQVILGDTLLRNAYVVFDLDNYQVAIAQARGGQASISSLQVISTGTELPGVSSTATAAGTQLNEEEASATAIGIPEATGNTVTAGTPTFQLGASATASNASPSNTSSGTGSDSGSPGSSSSSGLAAFITPGPQAAFLGAAGAVAGAFLM</sequence>
<dbReference type="InterPro" id="IPR033121">
    <property type="entry name" value="PEPTIDASE_A1"/>
</dbReference>
<name>A0AAN8F4T6_9EURO</name>
<dbReference type="Pfam" id="PF00026">
    <property type="entry name" value="Asp"/>
    <property type="match status" value="1"/>
</dbReference>
<keyword evidence="4 10" id="KW-0732">Signal</keyword>
<dbReference type="GO" id="GO:0006508">
    <property type="term" value="P:proteolysis"/>
    <property type="evidence" value="ECO:0007669"/>
    <property type="project" value="UniProtKB-KW"/>
</dbReference>
<dbReference type="PANTHER" id="PTHR47966">
    <property type="entry name" value="BETA-SITE APP-CLEAVING ENZYME, ISOFORM A-RELATED"/>
    <property type="match status" value="1"/>
</dbReference>
<dbReference type="GO" id="GO:0004190">
    <property type="term" value="F:aspartic-type endopeptidase activity"/>
    <property type="evidence" value="ECO:0007669"/>
    <property type="project" value="UniProtKB-KW"/>
</dbReference>
<dbReference type="InterPro" id="IPR033876">
    <property type="entry name" value="SAP-like"/>
</dbReference>
<organism evidence="12 13">
    <name type="scientific">Knufia fluminis</name>
    <dbReference type="NCBI Taxonomy" id="191047"/>
    <lineage>
        <taxon>Eukaryota</taxon>
        <taxon>Fungi</taxon>
        <taxon>Dikarya</taxon>
        <taxon>Ascomycota</taxon>
        <taxon>Pezizomycotina</taxon>
        <taxon>Eurotiomycetes</taxon>
        <taxon>Chaetothyriomycetidae</taxon>
        <taxon>Chaetothyriales</taxon>
        <taxon>Trichomeriaceae</taxon>
        <taxon>Knufia</taxon>
    </lineage>
</organism>
<dbReference type="CDD" id="cd05474">
    <property type="entry name" value="SAP_like"/>
    <property type="match status" value="1"/>
</dbReference>
<dbReference type="SUPFAM" id="SSF50630">
    <property type="entry name" value="Acid proteases"/>
    <property type="match status" value="1"/>
</dbReference>
<dbReference type="EMBL" id="JAKLMC020000004">
    <property type="protein sequence ID" value="KAK5956653.1"/>
    <property type="molecule type" value="Genomic_DNA"/>
</dbReference>
<dbReference type="GO" id="GO:0005886">
    <property type="term" value="C:plasma membrane"/>
    <property type="evidence" value="ECO:0007669"/>
    <property type="project" value="UniProtKB-SubCell"/>
</dbReference>
<dbReference type="PROSITE" id="PS51767">
    <property type="entry name" value="PEPTIDASE_A1"/>
    <property type="match status" value="1"/>
</dbReference>
<proteinExistence type="inferred from homology"/>
<evidence type="ECO:0000313" key="12">
    <source>
        <dbReference type="EMBL" id="KAK5956653.1"/>
    </source>
</evidence>
<accession>A0AAN8F4T6</accession>
<keyword evidence="5 8" id="KW-0064">Aspartyl protease</keyword>
<dbReference type="Gene3D" id="2.40.70.10">
    <property type="entry name" value="Acid Proteases"/>
    <property type="match status" value="2"/>
</dbReference>
<evidence type="ECO:0000256" key="10">
    <source>
        <dbReference type="SAM" id="SignalP"/>
    </source>
</evidence>
<keyword evidence="13" id="KW-1185">Reference proteome</keyword>
<feature type="active site" evidence="7">
    <location>
        <position position="74"/>
    </location>
</feature>
<feature type="region of interest" description="Disordered" evidence="9">
    <location>
        <begin position="464"/>
        <end position="495"/>
    </location>
</feature>
<dbReference type="PRINTS" id="PR00792">
    <property type="entry name" value="PEPSIN"/>
</dbReference>
<comment type="similarity">
    <text evidence="2 8">Belongs to the peptidase A1 family.</text>
</comment>
<evidence type="ECO:0000256" key="2">
    <source>
        <dbReference type="ARBA" id="ARBA00007447"/>
    </source>
</evidence>
<dbReference type="PANTHER" id="PTHR47966:SF65">
    <property type="entry name" value="ASPARTIC-TYPE ENDOPEPTIDASE"/>
    <property type="match status" value="1"/>
</dbReference>
<feature type="active site" evidence="7">
    <location>
        <position position="281"/>
    </location>
</feature>
<comment type="subcellular location">
    <subcellularLocation>
        <location evidence="1">Cell membrane</location>
        <topology evidence="1">Lipid-anchor</topology>
        <topology evidence="1">GPI-anchor</topology>
    </subcellularLocation>
</comment>
<feature type="signal peptide" evidence="10">
    <location>
        <begin position="1"/>
        <end position="20"/>
    </location>
</feature>
<keyword evidence="6 8" id="KW-0378">Hydrolase</keyword>
<evidence type="ECO:0000256" key="9">
    <source>
        <dbReference type="SAM" id="MobiDB-lite"/>
    </source>
</evidence>
<evidence type="ECO:0000256" key="3">
    <source>
        <dbReference type="ARBA" id="ARBA00022670"/>
    </source>
</evidence>
<evidence type="ECO:0000259" key="11">
    <source>
        <dbReference type="PROSITE" id="PS51767"/>
    </source>
</evidence>
<evidence type="ECO:0000256" key="4">
    <source>
        <dbReference type="ARBA" id="ARBA00022729"/>
    </source>
</evidence>
<dbReference type="PROSITE" id="PS00141">
    <property type="entry name" value="ASP_PROTEASE"/>
    <property type="match status" value="2"/>
</dbReference>
<evidence type="ECO:0000256" key="8">
    <source>
        <dbReference type="RuleBase" id="RU000454"/>
    </source>
</evidence>
<feature type="domain" description="Peptidase A1" evidence="11">
    <location>
        <begin position="56"/>
        <end position="398"/>
    </location>
</feature>
<evidence type="ECO:0000256" key="1">
    <source>
        <dbReference type="ARBA" id="ARBA00004609"/>
    </source>
</evidence>
<dbReference type="InterPro" id="IPR001461">
    <property type="entry name" value="Aspartic_peptidase_A1"/>
</dbReference>
<dbReference type="InterPro" id="IPR001969">
    <property type="entry name" value="Aspartic_peptidase_AS"/>
</dbReference>
<keyword evidence="3 8" id="KW-0645">Protease</keyword>
<evidence type="ECO:0000256" key="5">
    <source>
        <dbReference type="ARBA" id="ARBA00022750"/>
    </source>
</evidence>
<feature type="chain" id="PRO_5042999583" description="Peptidase A1 domain-containing protein" evidence="10">
    <location>
        <begin position="21"/>
        <end position="520"/>
    </location>
</feature>
<evidence type="ECO:0000256" key="7">
    <source>
        <dbReference type="PIRSR" id="PIRSR601461-1"/>
    </source>
</evidence>
<evidence type="ECO:0000256" key="6">
    <source>
        <dbReference type="ARBA" id="ARBA00022801"/>
    </source>
</evidence>